<dbReference type="STRING" id="39966.A0A369JYD9"/>
<sequence length="493" mass="53321">MSGRLRRIVIDDSDSGIRYSGQGWFQDSGSQDKFGNFGPTYQHTSHGTNANDSFSFSFEGTSVAVFGTTHLVKVDNGTRFDPTWECFVDNVSIGATDPFEFPENNWTLCRWNSLSDGPHTITVNVTTTGSTFWFDSLRFTPSPSASYDSAVLAVENDDPRIFYDSKWMALGGNANFTTEAGSQMKYQFTGTSLSWVGYIPTELPHNSSSGTYSIDGGSPVTFRLEGLPAGGTVTVYNQVFFSTPELAPGPHSILVTYTGNRQLTPLTLDYLYITSTSSPQTTSDPSSSSPSTSISPSSTVNPSSTSEVKQNSDPPVGAIVGGVIGGIAIIAAILFFFWWRRRKHHRVAHELGRDENTFNRAPDVTPFMAAYQSAPQPYKSAPQPPLPMAPAFSMPGNESQISSYQASSRQPTNNTSNVSHTHTMSMSSSEPSNSSASGYVSGTVAQSRAIRKGQEANLQPLRPTSAVVHQDSGLRLPQRDGVIEDIPPIYTAA</sequence>
<evidence type="ECO:0000313" key="4">
    <source>
        <dbReference type="Proteomes" id="UP000076154"/>
    </source>
</evidence>
<evidence type="ECO:0000256" key="2">
    <source>
        <dbReference type="SAM" id="Phobius"/>
    </source>
</evidence>
<dbReference type="PANTHER" id="PTHR16861:SF9">
    <property type="entry name" value="CELL WALL INTEGRITY AND STRESS RESPONSE COMPONENT 1"/>
    <property type="match status" value="1"/>
</dbReference>
<gene>
    <name evidence="3" type="ORF">Hypma_004464</name>
</gene>
<keyword evidence="2" id="KW-0812">Transmembrane</keyword>
<dbReference type="Proteomes" id="UP000076154">
    <property type="component" value="Unassembled WGS sequence"/>
</dbReference>
<protein>
    <recommendedName>
        <fullName evidence="5">Transmembrane protein</fullName>
    </recommendedName>
</protein>
<accession>A0A369JYD9</accession>
<dbReference type="InParanoid" id="A0A369JYD9"/>
<keyword evidence="4" id="KW-1185">Reference proteome</keyword>
<feature type="region of interest" description="Disordered" evidence="1">
    <location>
        <begin position="278"/>
        <end position="315"/>
    </location>
</feature>
<reference evidence="3" key="1">
    <citation type="submission" date="2018-04" db="EMBL/GenBank/DDBJ databases">
        <title>Whole genome sequencing of Hypsizygus marmoreus.</title>
        <authorList>
            <person name="Choi I.-G."/>
            <person name="Min B."/>
            <person name="Kim J.-G."/>
            <person name="Kim S."/>
            <person name="Oh Y.-L."/>
            <person name="Kong W.-S."/>
            <person name="Park H."/>
            <person name="Jeong J."/>
            <person name="Song E.-S."/>
        </authorList>
    </citation>
    <scope>NUCLEOTIDE SEQUENCE [LARGE SCALE GENOMIC DNA]</scope>
    <source>
        <strain evidence="3">51987-8</strain>
    </source>
</reference>
<organism evidence="3 4">
    <name type="scientific">Hypsizygus marmoreus</name>
    <name type="common">White beech mushroom</name>
    <name type="synonym">Agaricus marmoreus</name>
    <dbReference type="NCBI Taxonomy" id="39966"/>
    <lineage>
        <taxon>Eukaryota</taxon>
        <taxon>Fungi</taxon>
        <taxon>Dikarya</taxon>
        <taxon>Basidiomycota</taxon>
        <taxon>Agaricomycotina</taxon>
        <taxon>Agaricomycetes</taxon>
        <taxon>Agaricomycetidae</taxon>
        <taxon>Agaricales</taxon>
        <taxon>Tricholomatineae</taxon>
        <taxon>Lyophyllaceae</taxon>
        <taxon>Hypsizygus</taxon>
    </lineage>
</organism>
<dbReference type="PANTHER" id="PTHR16861">
    <property type="entry name" value="GLYCOPROTEIN 38"/>
    <property type="match status" value="1"/>
</dbReference>
<dbReference type="Gene3D" id="2.60.120.260">
    <property type="entry name" value="Galactose-binding domain-like"/>
    <property type="match status" value="2"/>
</dbReference>
<evidence type="ECO:0000256" key="1">
    <source>
        <dbReference type="SAM" id="MobiDB-lite"/>
    </source>
</evidence>
<comment type="caution">
    <text evidence="3">The sequence shown here is derived from an EMBL/GenBank/DDBJ whole genome shotgun (WGS) entry which is preliminary data.</text>
</comment>
<feature type="compositionally biased region" description="Low complexity" evidence="1">
    <location>
        <begin position="411"/>
        <end position="437"/>
    </location>
</feature>
<dbReference type="OrthoDB" id="3052647at2759"/>
<feature type="compositionally biased region" description="Polar residues" evidence="1">
    <location>
        <begin position="396"/>
        <end position="410"/>
    </location>
</feature>
<feature type="compositionally biased region" description="Low complexity" evidence="1">
    <location>
        <begin position="278"/>
        <end position="306"/>
    </location>
</feature>
<name>A0A369JYD9_HYPMA</name>
<feature type="region of interest" description="Disordered" evidence="1">
    <location>
        <begin position="453"/>
        <end position="473"/>
    </location>
</feature>
<keyword evidence="2" id="KW-1133">Transmembrane helix</keyword>
<feature type="region of interest" description="Disordered" evidence="1">
    <location>
        <begin position="390"/>
        <end position="441"/>
    </location>
</feature>
<feature type="transmembrane region" description="Helical" evidence="2">
    <location>
        <begin position="316"/>
        <end position="339"/>
    </location>
</feature>
<keyword evidence="2" id="KW-0472">Membrane</keyword>
<dbReference type="AlphaFoldDB" id="A0A369JYD9"/>
<evidence type="ECO:0000313" key="3">
    <source>
        <dbReference type="EMBL" id="RDB27359.1"/>
    </source>
</evidence>
<dbReference type="EMBL" id="LUEZ02000017">
    <property type="protein sequence ID" value="RDB27359.1"/>
    <property type="molecule type" value="Genomic_DNA"/>
</dbReference>
<proteinExistence type="predicted"/>
<evidence type="ECO:0008006" key="5">
    <source>
        <dbReference type="Google" id="ProtNLM"/>
    </source>
</evidence>